<evidence type="ECO:0000313" key="15">
    <source>
        <dbReference type="Proteomes" id="UP000216752"/>
    </source>
</evidence>
<evidence type="ECO:0000256" key="7">
    <source>
        <dbReference type="ARBA" id="ARBA00022741"/>
    </source>
</evidence>
<dbReference type="PRINTS" id="PR00315">
    <property type="entry name" value="ELONGATNFCT"/>
</dbReference>
<dbReference type="InterPro" id="IPR009000">
    <property type="entry name" value="Transl_B-barrel_sf"/>
</dbReference>
<proteinExistence type="inferred from homology"/>
<dbReference type="Proteomes" id="UP000216752">
    <property type="component" value="Chromosome"/>
</dbReference>
<dbReference type="InterPro" id="IPR031157">
    <property type="entry name" value="G_TR_CS"/>
</dbReference>
<protein>
    <recommendedName>
        <fullName evidence="5 12">Adenylyl-sulfate kinase</fullName>
        <ecNumber evidence="5 12">2.7.1.25</ecNumber>
    </recommendedName>
    <alternativeName>
        <fullName evidence="12">APS kinase</fullName>
    </alternativeName>
    <alternativeName>
        <fullName evidence="12">ATP adenosine-5'-phosphosulfate 3'-phosphotransferase</fullName>
    </alternativeName>
    <alternativeName>
        <fullName evidence="12">Adenosine-5'-phosphosulfate kinase</fullName>
    </alternativeName>
</protein>
<keyword evidence="9" id="KW-0342">GTP-binding</keyword>
<comment type="similarity">
    <text evidence="4">In the N-terminal section; belongs to the TRAFAC class translation factor GTPase superfamily. Classic translation factor GTPase family. CysN/NodQ subfamily.</text>
</comment>
<dbReference type="Pfam" id="PF01583">
    <property type="entry name" value="APS_kinase"/>
    <property type="match status" value="1"/>
</dbReference>
<dbReference type="Gene3D" id="3.40.50.300">
    <property type="entry name" value="P-loop containing nucleotide triphosphate hydrolases"/>
    <property type="match status" value="2"/>
</dbReference>
<dbReference type="SUPFAM" id="SSF50465">
    <property type="entry name" value="EF-Tu/eEF-1alpha/eIF2-gamma C-terminal domain"/>
    <property type="match status" value="1"/>
</dbReference>
<dbReference type="InterPro" id="IPR000795">
    <property type="entry name" value="T_Tr_GTP-bd_dom"/>
</dbReference>
<dbReference type="InterPro" id="IPR027417">
    <property type="entry name" value="P-loop_NTPase"/>
</dbReference>
<evidence type="ECO:0000259" key="13">
    <source>
        <dbReference type="PROSITE" id="PS51722"/>
    </source>
</evidence>
<feature type="active site" description="Phosphoserine intermediate" evidence="12">
    <location>
        <position position="530"/>
    </location>
</feature>
<dbReference type="Pfam" id="PF22594">
    <property type="entry name" value="GTP-eEF1A_C"/>
    <property type="match status" value="1"/>
</dbReference>
<evidence type="ECO:0000256" key="11">
    <source>
        <dbReference type="ARBA" id="ARBA00049370"/>
    </source>
</evidence>
<evidence type="ECO:0000256" key="4">
    <source>
        <dbReference type="ARBA" id="ARBA00007237"/>
    </source>
</evidence>
<evidence type="ECO:0000256" key="3">
    <source>
        <dbReference type="ARBA" id="ARBA00005438"/>
    </source>
</evidence>
<comment type="function">
    <text evidence="2">APS kinase catalyzes the synthesis of activated sulfate.</text>
</comment>
<evidence type="ECO:0000256" key="12">
    <source>
        <dbReference type="HAMAP-Rule" id="MF_00065"/>
    </source>
</evidence>
<comment type="similarity">
    <text evidence="3">In the C-terminal section; belongs to the APS kinase family.</text>
</comment>
<dbReference type="PROSITE" id="PS00301">
    <property type="entry name" value="G_TR_1"/>
    <property type="match status" value="1"/>
</dbReference>
<keyword evidence="7 12" id="KW-0547">Nucleotide-binding</keyword>
<evidence type="ECO:0000256" key="6">
    <source>
        <dbReference type="ARBA" id="ARBA00022679"/>
    </source>
</evidence>
<dbReference type="RefSeq" id="WP_094602887.1">
    <property type="nucleotide sequence ID" value="NZ_CP155573.1"/>
</dbReference>
<evidence type="ECO:0000256" key="2">
    <source>
        <dbReference type="ARBA" id="ARBA00002357"/>
    </source>
</evidence>
<comment type="function">
    <text evidence="12">Catalyzes the synthesis of activated sulfate.</text>
</comment>
<evidence type="ECO:0000313" key="14">
    <source>
        <dbReference type="EMBL" id="XFO66477.1"/>
    </source>
</evidence>
<dbReference type="CDD" id="cd02027">
    <property type="entry name" value="APSK"/>
    <property type="match status" value="1"/>
</dbReference>
<dbReference type="InterPro" id="IPR009001">
    <property type="entry name" value="Transl_elong_EF1A/Init_IF2_C"/>
</dbReference>
<dbReference type="InterPro" id="IPR059117">
    <property type="entry name" value="APS_kinase_dom"/>
</dbReference>
<sequence length="624" mass="69828">MEMTVVVLGHVDHGKSTLIGRLLYDTGQVQADRVNFACNRSAEQGRSLEYAFLLDGLAEEQEQGITIDFTQTRLRFENRDFVIADAPGHREFLKNMLSGASQAEAAIVVIDATEGVREQSRRHGYLLSLLGVTQIAVVVNKMDLVDWSKPVFQSIQQEYEEFLQGQGMEAMQYIPIAAYTGDNLIQTSENLAWYQGPTVREQFLAFQPARKAQEALRFLVQDVYRFGSQRLLAGRIESGCLTQGQDVVVWPTAEKTKIQRIDCWPRLETLSAHQRECVAVELADPLFAERGMMLSGAVQPPAISRCFRARVVWLGRKELAVGQRYKLKLGCQEVGAWFERFDRVIDIGNLQDASLAGVPAGFVGEGLLMTDQPIMFDEFSAIPATGRFVLVDGYQIAGGGIVLATAAGERQNFTRFSHEQQTTGTNPVLFNEPNYISLQERRKRNRHHSFVIWLTGLSGAGKSTLARGLEEKLFSAGVQTYVLDGDNIRGGLNQDLSFSTGGRRENIRRVGEVAKLFVDAGFVVLTAFISPYANDRGRVRELLLPEEFVEVFVKCSLKACEQRDVKGLYAKARQGIVRQFTGIDDIYETPEQPELVIDTEQYSVESCVEQLYQYVIANCRLADK</sequence>
<dbReference type="PROSITE" id="PS51722">
    <property type="entry name" value="G_TR_2"/>
    <property type="match status" value="1"/>
</dbReference>
<keyword evidence="12" id="KW-0418">Kinase</keyword>
<dbReference type="HAMAP" id="MF_00065">
    <property type="entry name" value="Adenylyl_sulf_kinase"/>
    <property type="match status" value="1"/>
</dbReference>
<feature type="binding site" evidence="12">
    <location>
        <begin position="456"/>
        <end position="463"/>
    </location>
    <ligand>
        <name>ATP</name>
        <dbReference type="ChEBI" id="CHEBI:30616"/>
    </ligand>
</feature>
<accession>A0ABZ3ILY0</accession>
<comment type="similarity">
    <text evidence="12">Belongs to the APS kinase family.</text>
</comment>
<organism evidence="14 15">
    <name type="scientific">Sporomusa silvacetica DSM 10669</name>
    <dbReference type="NCBI Taxonomy" id="1123289"/>
    <lineage>
        <taxon>Bacteria</taxon>
        <taxon>Bacillati</taxon>
        <taxon>Bacillota</taxon>
        <taxon>Negativicutes</taxon>
        <taxon>Selenomonadales</taxon>
        <taxon>Sporomusaceae</taxon>
        <taxon>Sporomusa</taxon>
    </lineage>
</organism>
<reference evidence="14" key="1">
    <citation type="submission" date="2024-05" db="EMBL/GenBank/DDBJ databases">
        <title>Isolation and characterization of Sporomusa carbonis sp. nov., a carboxydotrophic hydrogenogen in the genus of Sporomusa isolated from a charcoal burning pile.</title>
        <authorList>
            <person name="Boeer T."/>
            <person name="Rosenbaum F."/>
            <person name="Eysell L."/>
            <person name="Mueller V."/>
            <person name="Daniel R."/>
            <person name="Poehlein A."/>
        </authorList>
    </citation>
    <scope>NUCLEOTIDE SEQUENCE [LARGE SCALE GENOMIC DNA]</scope>
    <source>
        <strain evidence="14">DSM 10669</strain>
    </source>
</reference>
<keyword evidence="12" id="KW-0597">Phosphoprotein</keyword>
<gene>
    <name evidence="14" type="primary">cysNC</name>
    <name evidence="12" type="synonym">cysC</name>
    <name evidence="14" type="ORF">SPSIL_026270</name>
</gene>
<evidence type="ECO:0000256" key="1">
    <source>
        <dbReference type="ARBA" id="ARBA00001823"/>
    </source>
</evidence>
<keyword evidence="10" id="KW-0511">Multifunctional enzyme</keyword>
<evidence type="ECO:0000256" key="10">
    <source>
        <dbReference type="ARBA" id="ARBA00023268"/>
    </source>
</evidence>
<dbReference type="SUPFAM" id="SSF50447">
    <property type="entry name" value="Translation proteins"/>
    <property type="match status" value="1"/>
</dbReference>
<keyword evidence="6 12" id="KW-0808">Transferase</keyword>
<evidence type="ECO:0000256" key="5">
    <source>
        <dbReference type="ARBA" id="ARBA00012121"/>
    </source>
</evidence>
<comment type="catalytic activity">
    <reaction evidence="1 12">
        <text>adenosine 5'-phosphosulfate + ATP = 3'-phosphoadenylyl sulfate + ADP + H(+)</text>
        <dbReference type="Rhea" id="RHEA:24152"/>
        <dbReference type="ChEBI" id="CHEBI:15378"/>
        <dbReference type="ChEBI" id="CHEBI:30616"/>
        <dbReference type="ChEBI" id="CHEBI:58243"/>
        <dbReference type="ChEBI" id="CHEBI:58339"/>
        <dbReference type="ChEBI" id="CHEBI:456216"/>
        <dbReference type="EC" id="2.7.1.25"/>
    </reaction>
</comment>
<comment type="pathway">
    <text evidence="12">Sulfur metabolism; hydrogen sulfide biosynthesis; sulfite from sulfate: step 2/3.</text>
</comment>
<dbReference type="InterPro" id="IPR050100">
    <property type="entry name" value="TRAFAC_GTPase_members"/>
</dbReference>
<dbReference type="Pfam" id="PF00009">
    <property type="entry name" value="GTP_EFTU"/>
    <property type="match status" value="1"/>
</dbReference>
<dbReference type="NCBIfam" id="TIGR00455">
    <property type="entry name" value="apsK"/>
    <property type="match status" value="1"/>
</dbReference>
<dbReference type="NCBIfam" id="NF003013">
    <property type="entry name" value="PRK03846.1"/>
    <property type="match status" value="1"/>
</dbReference>
<keyword evidence="15" id="KW-1185">Reference proteome</keyword>
<dbReference type="InterPro" id="IPR054696">
    <property type="entry name" value="GTP-eEF1A_C"/>
</dbReference>
<keyword evidence="8 12" id="KW-0067">ATP-binding</keyword>
<dbReference type="EMBL" id="CP155573">
    <property type="protein sequence ID" value="XFO66477.1"/>
    <property type="molecule type" value="Genomic_DNA"/>
</dbReference>
<dbReference type="Gene3D" id="2.40.30.10">
    <property type="entry name" value="Translation factors"/>
    <property type="match status" value="2"/>
</dbReference>
<dbReference type="SUPFAM" id="SSF52540">
    <property type="entry name" value="P-loop containing nucleoside triphosphate hydrolases"/>
    <property type="match status" value="2"/>
</dbReference>
<dbReference type="PANTHER" id="PTHR23115">
    <property type="entry name" value="TRANSLATION FACTOR"/>
    <property type="match status" value="1"/>
</dbReference>
<feature type="domain" description="Tr-type G" evidence="13">
    <location>
        <begin position="1"/>
        <end position="214"/>
    </location>
</feature>
<dbReference type="EC" id="2.7.1.25" evidence="5 12"/>
<evidence type="ECO:0000256" key="9">
    <source>
        <dbReference type="ARBA" id="ARBA00023134"/>
    </source>
</evidence>
<name>A0ABZ3ILY0_9FIRM</name>
<dbReference type="InterPro" id="IPR002891">
    <property type="entry name" value="APS"/>
</dbReference>
<evidence type="ECO:0000256" key="8">
    <source>
        <dbReference type="ARBA" id="ARBA00022840"/>
    </source>
</evidence>
<comment type="catalytic activity">
    <reaction evidence="11">
        <text>sulfate + ATP + H(+) = adenosine 5'-phosphosulfate + diphosphate</text>
        <dbReference type="Rhea" id="RHEA:18133"/>
        <dbReference type="ChEBI" id="CHEBI:15378"/>
        <dbReference type="ChEBI" id="CHEBI:16189"/>
        <dbReference type="ChEBI" id="CHEBI:30616"/>
        <dbReference type="ChEBI" id="CHEBI:33019"/>
        <dbReference type="ChEBI" id="CHEBI:58243"/>
        <dbReference type="EC" id="2.7.7.4"/>
    </reaction>
</comment>